<feature type="transmembrane region" description="Helical" evidence="1">
    <location>
        <begin position="319"/>
        <end position="343"/>
    </location>
</feature>
<evidence type="ECO:0000313" key="3">
    <source>
        <dbReference type="EMBL" id="QIB32972.1"/>
    </source>
</evidence>
<dbReference type="PANTHER" id="PTHR35342:SF1">
    <property type="entry name" value="BLR4373 PROTEIN"/>
    <property type="match status" value="1"/>
</dbReference>
<dbReference type="InterPro" id="IPR002823">
    <property type="entry name" value="DUF112_TM"/>
</dbReference>
<keyword evidence="1" id="KW-0812">Transmembrane</keyword>
<feature type="transmembrane region" description="Helical" evidence="1">
    <location>
        <begin position="109"/>
        <end position="132"/>
    </location>
</feature>
<dbReference type="Proteomes" id="UP000464751">
    <property type="component" value="Chromosome"/>
</dbReference>
<dbReference type="AlphaFoldDB" id="A0A6P1YIH1"/>
<evidence type="ECO:0000256" key="1">
    <source>
        <dbReference type="SAM" id="Phobius"/>
    </source>
</evidence>
<feature type="transmembrane region" description="Helical" evidence="1">
    <location>
        <begin position="167"/>
        <end position="184"/>
    </location>
</feature>
<accession>A0A6P1YIH1</accession>
<dbReference type="PANTHER" id="PTHR35342">
    <property type="entry name" value="TRICARBOXYLIC TRANSPORT PROTEIN"/>
    <property type="match status" value="1"/>
</dbReference>
<feature type="transmembrane region" description="Helical" evidence="1">
    <location>
        <begin position="389"/>
        <end position="408"/>
    </location>
</feature>
<protein>
    <submittedName>
        <fullName evidence="3">Tripartite tricarboxylate transporter permease</fullName>
    </submittedName>
</protein>
<dbReference type="Pfam" id="PF01970">
    <property type="entry name" value="TctA"/>
    <property type="match status" value="1"/>
</dbReference>
<feature type="domain" description="DUF112" evidence="2">
    <location>
        <begin position="20"/>
        <end position="439"/>
    </location>
</feature>
<reference evidence="3 4" key="1">
    <citation type="submission" date="2020-02" db="EMBL/GenBank/DDBJ databases">
        <authorList>
            <person name="Li G."/>
        </authorList>
    </citation>
    <scope>NUCLEOTIDE SEQUENCE [LARGE SCALE GENOMIC DNA]</scope>
    <source>
        <strain evidence="3 4">DSM 102029</strain>
    </source>
</reference>
<sequence>MENISLLLEGFQVALTWHNIAFMFLGVLLGIVVGVLPGLGGPNGVAILLPLTFGMDPTSAIILLTSIYWGALFGGAITAVLFNIPGEPWSVATTFDGYPMAQQGRAGEALTAAFTASFVGAIAGVVLITFLAPLVAKFALRFGPAEFFAVFFLTFCSFIGMGKENKAKIVVSLSLGFLLAAVGIDTISGDMRMTFGVGELMSGFDFLVVVIGMFGVSEILLTLEEGLEFKGKKARIDPIVVFRTWMQMPLYFMTFVRSCLAGIWLGISPGGAVAASFMGYGLAKRFSKRGKNFGNGEIEGVIAPETAAHAAGTSALLPMLALGIPGSATAAVLLGGLMIWGLQPGPLLFVEQKDFVWGLIASMYLGNIVGLFVVLATVPLFASIMRIPFALIAPVILMVCAIGAFTVANSSFDIWLMLIFGAVGYAFKKLDYPLAPMVLALVLGDRAEDAFRQALIGSAGDLSVFMDNGLVASLMIIAFALLLWSPVSDLIGKLLRRPVVAAGE</sequence>
<keyword evidence="4" id="KW-1185">Reference proteome</keyword>
<evidence type="ECO:0000259" key="2">
    <source>
        <dbReference type="Pfam" id="PF01970"/>
    </source>
</evidence>
<feature type="transmembrane region" description="Helical" evidence="1">
    <location>
        <begin position="138"/>
        <end position="160"/>
    </location>
</feature>
<organism evidence="3 4">
    <name type="scientific">Ancylobacter pratisalsi</name>
    <dbReference type="NCBI Taxonomy" id="1745854"/>
    <lineage>
        <taxon>Bacteria</taxon>
        <taxon>Pseudomonadati</taxon>
        <taxon>Pseudomonadota</taxon>
        <taxon>Alphaproteobacteria</taxon>
        <taxon>Hyphomicrobiales</taxon>
        <taxon>Xanthobacteraceae</taxon>
        <taxon>Ancylobacter</taxon>
    </lineage>
</organism>
<evidence type="ECO:0000313" key="4">
    <source>
        <dbReference type="Proteomes" id="UP000464751"/>
    </source>
</evidence>
<feature type="transmembrane region" description="Helical" evidence="1">
    <location>
        <begin position="355"/>
        <end position="382"/>
    </location>
</feature>
<feature type="transmembrane region" description="Helical" evidence="1">
    <location>
        <begin position="464"/>
        <end position="484"/>
    </location>
</feature>
<dbReference type="KEGG" id="apra:G3A50_04030"/>
<feature type="transmembrane region" description="Helical" evidence="1">
    <location>
        <begin position="204"/>
        <end position="223"/>
    </location>
</feature>
<name>A0A6P1YIH1_9HYPH</name>
<keyword evidence="1" id="KW-1133">Transmembrane helix</keyword>
<gene>
    <name evidence="3" type="ORF">G3A50_04030</name>
</gene>
<keyword evidence="1" id="KW-0472">Membrane</keyword>
<dbReference type="RefSeq" id="WP_163074057.1">
    <property type="nucleotide sequence ID" value="NZ_CP048630.1"/>
</dbReference>
<feature type="transmembrane region" description="Helical" evidence="1">
    <location>
        <begin position="60"/>
        <end position="82"/>
    </location>
</feature>
<dbReference type="EMBL" id="CP048630">
    <property type="protein sequence ID" value="QIB32972.1"/>
    <property type="molecule type" value="Genomic_DNA"/>
</dbReference>
<feature type="transmembrane region" description="Helical" evidence="1">
    <location>
        <begin position="20"/>
        <end position="40"/>
    </location>
</feature>
<feature type="transmembrane region" description="Helical" evidence="1">
    <location>
        <begin position="262"/>
        <end position="283"/>
    </location>
</feature>
<proteinExistence type="predicted"/>